<accession>A0ABU9BT44</accession>
<sequence>MSHYLLTRLRYGAAGRITDVAVRQLTPHGRPEGLAALGRPDGLAPIGVGPEKVLEPQLLAGWIAAGDNVYVGRQDESSGAFVIGDEVRPAGPERILESCNIDGARTRALSHLPRLP</sequence>
<evidence type="ECO:0000313" key="2">
    <source>
        <dbReference type="Proteomes" id="UP001371218"/>
    </source>
</evidence>
<proteinExistence type="predicted"/>
<reference evidence="1 2" key="1">
    <citation type="submission" date="2024-04" db="EMBL/GenBank/DDBJ databases">
        <title>Novel species of the genus Ideonella isolated from streams.</title>
        <authorList>
            <person name="Lu H."/>
        </authorList>
    </citation>
    <scope>NUCLEOTIDE SEQUENCE [LARGE SCALE GENOMIC DNA]</scope>
    <source>
        <strain evidence="1 2">DXS29W</strain>
    </source>
</reference>
<name>A0ABU9BT44_9BURK</name>
<dbReference type="Proteomes" id="UP001371218">
    <property type="component" value="Unassembled WGS sequence"/>
</dbReference>
<dbReference type="EMBL" id="JBBUTG010000014">
    <property type="protein sequence ID" value="MEK8033142.1"/>
    <property type="molecule type" value="Genomic_DNA"/>
</dbReference>
<dbReference type="RefSeq" id="WP_341427560.1">
    <property type="nucleotide sequence ID" value="NZ_JBBUTG010000014.1"/>
</dbReference>
<protein>
    <submittedName>
        <fullName evidence="1">Uncharacterized protein</fullName>
    </submittedName>
</protein>
<gene>
    <name evidence="1" type="ORF">AACH06_20145</name>
</gene>
<evidence type="ECO:0000313" key="1">
    <source>
        <dbReference type="EMBL" id="MEK8033142.1"/>
    </source>
</evidence>
<organism evidence="1 2">
    <name type="scientific">Ideonella lacteola</name>
    <dbReference type="NCBI Taxonomy" id="2984193"/>
    <lineage>
        <taxon>Bacteria</taxon>
        <taxon>Pseudomonadati</taxon>
        <taxon>Pseudomonadota</taxon>
        <taxon>Betaproteobacteria</taxon>
        <taxon>Burkholderiales</taxon>
        <taxon>Sphaerotilaceae</taxon>
        <taxon>Ideonella</taxon>
    </lineage>
</organism>
<keyword evidence="2" id="KW-1185">Reference proteome</keyword>
<comment type="caution">
    <text evidence="1">The sequence shown here is derived from an EMBL/GenBank/DDBJ whole genome shotgun (WGS) entry which is preliminary data.</text>
</comment>